<feature type="region of interest" description="Disordered" evidence="4">
    <location>
        <begin position="81"/>
        <end position="136"/>
    </location>
</feature>
<evidence type="ECO:0000256" key="1">
    <source>
        <dbReference type="ARBA" id="ARBA00022980"/>
    </source>
</evidence>
<organism evidence="5 6">
    <name type="scientific">Candidatus Berkelbacteria bacterium CG03_land_8_20_14_0_80_40_36</name>
    <dbReference type="NCBI Taxonomy" id="1974509"/>
    <lineage>
        <taxon>Bacteria</taxon>
        <taxon>Candidatus Berkelbacteria</taxon>
    </lineage>
</organism>
<dbReference type="Proteomes" id="UP000229966">
    <property type="component" value="Unassembled WGS sequence"/>
</dbReference>
<dbReference type="SUPFAM" id="SSF54565">
    <property type="entry name" value="Ribosomal protein S16"/>
    <property type="match status" value="1"/>
</dbReference>
<evidence type="ECO:0000256" key="3">
    <source>
        <dbReference type="HAMAP-Rule" id="MF_00385"/>
    </source>
</evidence>
<sequence length="136" mass="15518">MLIIRLQRTGKKHEPHFRIVAADSRRHVSKNSIKVLGYFNPRTKQLKYDEKAILELLGFGAKVSNRVARLLENKIKHKTLKPINHPEKKAKKIKTKETKTEKSATEETIAKEKETTSVEIKDTEIPDGAPLPTLTL</sequence>
<keyword evidence="2 3" id="KW-0687">Ribonucleoprotein</keyword>
<keyword evidence="1 3" id="KW-0689">Ribosomal protein</keyword>
<dbReference type="Gene3D" id="3.30.1320.10">
    <property type="match status" value="1"/>
</dbReference>
<proteinExistence type="inferred from homology"/>
<evidence type="ECO:0000313" key="6">
    <source>
        <dbReference type="Proteomes" id="UP000229966"/>
    </source>
</evidence>
<dbReference type="Pfam" id="PF00886">
    <property type="entry name" value="Ribosomal_S16"/>
    <property type="match status" value="1"/>
</dbReference>
<gene>
    <name evidence="3 5" type="primary">rpsP</name>
    <name evidence="5" type="ORF">COS38_00930</name>
</gene>
<protein>
    <recommendedName>
        <fullName evidence="3">Small ribosomal subunit protein bS16</fullName>
    </recommendedName>
</protein>
<dbReference type="AlphaFoldDB" id="A0A2M7CJ06"/>
<dbReference type="NCBIfam" id="TIGR00002">
    <property type="entry name" value="S16"/>
    <property type="match status" value="1"/>
</dbReference>
<dbReference type="GO" id="GO:0003735">
    <property type="term" value="F:structural constituent of ribosome"/>
    <property type="evidence" value="ECO:0007669"/>
    <property type="project" value="InterPro"/>
</dbReference>
<dbReference type="GO" id="GO:0006412">
    <property type="term" value="P:translation"/>
    <property type="evidence" value="ECO:0007669"/>
    <property type="project" value="UniProtKB-UniRule"/>
</dbReference>
<reference evidence="6" key="1">
    <citation type="submission" date="2017-09" db="EMBL/GenBank/DDBJ databases">
        <title>Depth-based differentiation of microbial function through sediment-hosted aquifers and enrichment of novel symbionts in the deep terrestrial subsurface.</title>
        <authorList>
            <person name="Probst A.J."/>
            <person name="Ladd B."/>
            <person name="Jarett J.K."/>
            <person name="Geller-Mcgrath D.E."/>
            <person name="Sieber C.M.K."/>
            <person name="Emerson J.B."/>
            <person name="Anantharaman K."/>
            <person name="Thomas B.C."/>
            <person name="Malmstrom R."/>
            <person name="Stieglmeier M."/>
            <person name="Klingl A."/>
            <person name="Woyke T."/>
            <person name="Ryan C.M."/>
            <person name="Banfield J.F."/>
        </authorList>
    </citation>
    <scope>NUCLEOTIDE SEQUENCE [LARGE SCALE GENOMIC DNA]</scope>
</reference>
<feature type="compositionally biased region" description="Basic and acidic residues" evidence="4">
    <location>
        <begin position="95"/>
        <end position="124"/>
    </location>
</feature>
<dbReference type="HAMAP" id="MF_00385">
    <property type="entry name" value="Ribosomal_bS16"/>
    <property type="match status" value="1"/>
</dbReference>
<comment type="caution">
    <text evidence="5">The sequence shown here is derived from an EMBL/GenBank/DDBJ whole genome shotgun (WGS) entry which is preliminary data.</text>
</comment>
<evidence type="ECO:0000256" key="2">
    <source>
        <dbReference type="ARBA" id="ARBA00023274"/>
    </source>
</evidence>
<dbReference type="PANTHER" id="PTHR12919:SF20">
    <property type="entry name" value="SMALL RIBOSOMAL SUBUNIT PROTEIN BS16M"/>
    <property type="match status" value="1"/>
</dbReference>
<dbReference type="InterPro" id="IPR000307">
    <property type="entry name" value="Ribosomal_bS16"/>
</dbReference>
<dbReference type="InterPro" id="IPR023803">
    <property type="entry name" value="Ribosomal_bS16_dom_sf"/>
</dbReference>
<accession>A0A2M7CJ06</accession>
<comment type="similarity">
    <text evidence="3">Belongs to the bacterial ribosomal protein bS16 family.</text>
</comment>
<dbReference type="EMBL" id="PEUM01000022">
    <property type="protein sequence ID" value="PIV25590.1"/>
    <property type="molecule type" value="Genomic_DNA"/>
</dbReference>
<dbReference type="GO" id="GO:0015935">
    <property type="term" value="C:small ribosomal subunit"/>
    <property type="evidence" value="ECO:0007669"/>
    <property type="project" value="TreeGrafter"/>
</dbReference>
<evidence type="ECO:0000256" key="4">
    <source>
        <dbReference type="SAM" id="MobiDB-lite"/>
    </source>
</evidence>
<evidence type="ECO:0000313" key="5">
    <source>
        <dbReference type="EMBL" id="PIV25590.1"/>
    </source>
</evidence>
<dbReference type="GO" id="GO:0005737">
    <property type="term" value="C:cytoplasm"/>
    <property type="evidence" value="ECO:0007669"/>
    <property type="project" value="UniProtKB-ARBA"/>
</dbReference>
<name>A0A2M7CJ06_9BACT</name>
<dbReference type="PANTHER" id="PTHR12919">
    <property type="entry name" value="30S RIBOSOMAL PROTEIN S16"/>
    <property type="match status" value="1"/>
</dbReference>